<feature type="transmembrane region" description="Helical" evidence="1">
    <location>
        <begin position="149"/>
        <end position="170"/>
    </location>
</feature>
<keyword evidence="1" id="KW-0472">Membrane</keyword>
<evidence type="ECO:0000313" key="2">
    <source>
        <dbReference type="EMBL" id="NEM99742.1"/>
    </source>
</evidence>
<comment type="caution">
    <text evidence="2">The sequence shown here is derived from an EMBL/GenBank/DDBJ whole genome shotgun (WGS) entry which is preliminary data.</text>
</comment>
<keyword evidence="1" id="KW-0812">Transmembrane</keyword>
<evidence type="ECO:0000313" key="3">
    <source>
        <dbReference type="Proteomes" id="UP000474777"/>
    </source>
</evidence>
<feature type="transmembrane region" description="Helical" evidence="1">
    <location>
        <begin position="53"/>
        <end position="74"/>
    </location>
</feature>
<feature type="transmembrane region" description="Helical" evidence="1">
    <location>
        <begin position="20"/>
        <end position="41"/>
    </location>
</feature>
<dbReference type="Proteomes" id="UP000474777">
    <property type="component" value="Unassembled WGS sequence"/>
</dbReference>
<gene>
    <name evidence="2" type="ORF">GXP69_18750</name>
</gene>
<feature type="transmembrane region" description="Helical" evidence="1">
    <location>
        <begin position="255"/>
        <end position="273"/>
    </location>
</feature>
<sequence length="605" mass="69799">MQFLKNISLQQLLNDAVQTFLKFPFALLSALTGTIAAITLIEIEAKNFDENEWLIKLIIVSSAGLILFFTLELLARRLNFSLKARALAWLGGLAFLSVYYYFIQPELRYMIRHLALVLALHLAASYIMFLNKREENAFWQFNKAMFLRILTAVLYTTVLYLGLVIAIVALEQLFNLDVPDKIYPELWVFMVGMFNTWFFLAGVPTNVAELEETHTYPKGLKVFTQFVLLPLVTIYLVILYAYMAKILLQWEWPEGWVSVLVLCFSIVGILSLLLIHPIRNLTGNRWMHTFSKWFYRALFPLAFLLVLVIWRRVSEYGITEARYVVIALAVWLVATVLYFVLSKQRNIKFIPFTLSIIALLAVFGPVNMFRVSEWSQVSRLRHLLEQNGLLVSDKVQPASQKLKQETAAQISSIVDYLAEHHGFEAMEGWFDAKVAITLDSIKTGAESKWTIRETSRNEILDQMGLDYTSESGIKSTQYFHYSLDKYDDKGEVFQIDGYSYMAELWLRTDNKNQDLKLGNLPLVVSLENNVLHLAFEEETLRLNLEPITRKLRKGTIGYRTRSEMTFTLAGDKKRARVTFRELSGKEENKEVEVNALELLLFISEL</sequence>
<feature type="transmembrane region" description="Helical" evidence="1">
    <location>
        <begin position="109"/>
        <end position="129"/>
    </location>
</feature>
<feature type="transmembrane region" description="Helical" evidence="1">
    <location>
        <begin position="323"/>
        <end position="342"/>
    </location>
</feature>
<organism evidence="2 3">
    <name type="scientific">Pontibacter burrus</name>
    <dbReference type="NCBI Taxonomy" id="2704466"/>
    <lineage>
        <taxon>Bacteria</taxon>
        <taxon>Pseudomonadati</taxon>
        <taxon>Bacteroidota</taxon>
        <taxon>Cytophagia</taxon>
        <taxon>Cytophagales</taxon>
        <taxon>Hymenobacteraceae</taxon>
        <taxon>Pontibacter</taxon>
    </lineage>
</organism>
<dbReference type="EMBL" id="JAAGWD010000014">
    <property type="protein sequence ID" value="NEM99742.1"/>
    <property type="molecule type" value="Genomic_DNA"/>
</dbReference>
<keyword evidence="1" id="KW-1133">Transmembrane helix</keyword>
<evidence type="ECO:0000256" key="1">
    <source>
        <dbReference type="SAM" id="Phobius"/>
    </source>
</evidence>
<feature type="transmembrane region" description="Helical" evidence="1">
    <location>
        <begin position="293"/>
        <end position="311"/>
    </location>
</feature>
<feature type="transmembrane region" description="Helical" evidence="1">
    <location>
        <begin position="349"/>
        <end position="369"/>
    </location>
</feature>
<reference evidence="2 3" key="1">
    <citation type="submission" date="2020-02" db="EMBL/GenBank/DDBJ databases">
        <authorList>
            <person name="Kim M.K."/>
        </authorList>
    </citation>
    <scope>NUCLEOTIDE SEQUENCE [LARGE SCALE GENOMIC DNA]</scope>
    <source>
        <strain evidence="2 3">BT327</strain>
    </source>
</reference>
<feature type="transmembrane region" description="Helical" evidence="1">
    <location>
        <begin position="182"/>
        <end position="201"/>
    </location>
</feature>
<name>A0A6B3LSD4_9BACT</name>
<feature type="transmembrane region" description="Helical" evidence="1">
    <location>
        <begin position="222"/>
        <end position="243"/>
    </location>
</feature>
<dbReference type="Pfam" id="PF13687">
    <property type="entry name" value="DUF4153"/>
    <property type="match status" value="1"/>
</dbReference>
<accession>A0A6B3LSD4</accession>
<protein>
    <submittedName>
        <fullName evidence="2">DUF4153 domain-containing protein</fullName>
    </submittedName>
</protein>
<dbReference type="AlphaFoldDB" id="A0A6B3LSD4"/>
<dbReference type="InterPro" id="IPR025291">
    <property type="entry name" value="DUF4153"/>
</dbReference>
<dbReference type="RefSeq" id="WP_163917140.1">
    <property type="nucleotide sequence ID" value="NZ_JAAGWD010000014.1"/>
</dbReference>
<feature type="transmembrane region" description="Helical" evidence="1">
    <location>
        <begin position="86"/>
        <end position="103"/>
    </location>
</feature>
<keyword evidence="3" id="KW-1185">Reference proteome</keyword>
<proteinExistence type="predicted"/>